<keyword evidence="7 12" id="KW-0472">Membrane</keyword>
<keyword evidence="1 12" id="KW-0813">Transport</keyword>
<dbReference type="SUPFAM" id="SSF63712">
    <property type="entry name" value="Nicotinic receptor ligand binding domain-like"/>
    <property type="match status" value="1"/>
</dbReference>
<keyword evidence="9" id="KW-1071">Ligand-gated ion channel</keyword>
<dbReference type="GO" id="GO:0045211">
    <property type="term" value="C:postsynaptic membrane"/>
    <property type="evidence" value="ECO:0007669"/>
    <property type="project" value="InterPro"/>
</dbReference>
<dbReference type="Gene3D" id="2.70.170.10">
    <property type="entry name" value="Neurotransmitter-gated ion-channel ligand-binding domain"/>
    <property type="match status" value="1"/>
</dbReference>
<dbReference type="EMBL" id="KB309179">
    <property type="protein sequence ID" value="ELT95280.1"/>
    <property type="molecule type" value="Genomic_DNA"/>
</dbReference>
<dbReference type="InterPro" id="IPR036719">
    <property type="entry name" value="Neuro-gated_channel_TM_sf"/>
</dbReference>
<dbReference type="InterPro" id="IPR036734">
    <property type="entry name" value="Neur_chan_lig-bd_sf"/>
</dbReference>
<evidence type="ECO:0000256" key="8">
    <source>
        <dbReference type="ARBA" id="ARBA00023170"/>
    </source>
</evidence>
<keyword evidence="10 12" id="KW-0407">Ion channel</keyword>
<feature type="transmembrane region" description="Helical" evidence="12">
    <location>
        <begin position="281"/>
        <end position="299"/>
    </location>
</feature>
<dbReference type="EnsemblMetazoa" id="CapteT213992">
    <property type="protein sequence ID" value="CapteP213992"/>
    <property type="gene ID" value="CapteG213992"/>
</dbReference>
<evidence type="ECO:0000256" key="6">
    <source>
        <dbReference type="ARBA" id="ARBA00023065"/>
    </source>
</evidence>
<keyword evidence="2" id="KW-1003">Cell membrane</keyword>
<keyword evidence="12" id="KW-0732">Signal</keyword>
<dbReference type="STRING" id="283909.R7TWC6"/>
<sequence>MFRPNEVVGIYLLPLVLLLISTVKGEDANNYEMMLQEKLLTNYSTTVRPVRNHSHPVNVELQLTIQSVLDLDEEAQMLTLLAWVNFKWVDEYLRWNEADYGRIDATRLKADQIWRPDIHLYNNMDKSFDFIDTLPIIYSDGRIIHKSPIVLKSDCAVDMSNFPFDTQICRLQIGSWTFDGNQVNLTNQGIKLNLDSENSEFKVINFSSTRFMKIYVCCPEPYLEIEYTLELKRRTDHATHFIMSPCIICSLLIPFIFLLPHGTNNKIIYGKIMNWSCDFRLIRAIAGIGQLIANVLVFGEFEAIVPHAYPRVPTKGLKSYSGPDQYKVTNTVKFSFLGILFMVNLVLTGLALVFTVATISVWKRSQKKKPVPGFMRTAFLGICGRVCFVHRDDFLLDVEADSQSPLDESNGSTERDVERAGKLTAAAEWCQLAVILDRMFFVLFSVLVIITAIAQ</sequence>
<dbReference type="CDD" id="cd18997">
    <property type="entry name" value="LGIC_ECD_nAChR"/>
    <property type="match status" value="1"/>
</dbReference>
<dbReference type="InterPro" id="IPR006202">
    <property type="entry name" value="Neur_chan_lig-bd"/>
</dbReference>
<dbReference type="Pfam" id="PF02931">
    <property type="entry name" value="Neur_chan_LBD"/>
    <property type="match status" value="1"/>
</dbReference>
<dbReference type="PROSITE" id="PS00236">
    <property type="entry name" value="NEUROTR_ION_CHANNEL"/>
    <property type="match status" value="1"/>
</dbReference>
<dbReference type="PRINTS" id="PR00254">
    <property type="entry name" value="NICOTINICR"/>
</dbReference>
<organism evidence="14">
    <name type="scientific">Capitella teleta</name>
    <name type="common">Polychaete worm</name>
    <dbReference type="NCBI Taxonomy" id="283909"/>
    <lineage>
        <taxon>Eukaryota</taxon>
        <taxon>Metazoa</taxon>
        <taxon>Spiralia</taxon>
        <taxon>Lophotrochozoa</taxon>
        <taxon>Annelida</taxon>
        <taxon>Polychaeta</taxon>
        <taxon>Sedentaria</taxon>
        <taxon>Scolecida</taxon>
        <taxon>Capitellidae</taxon>
        <taxon>Capitella</taxon>
    </lineage>
</organism>
<feature type="transmembrane region" description="Helical" evidence="12">
    <location>
        <begin position="336"/>
        <end position="362"/>
    </location>
</feature>
<protein>
    <recommendedName>
        <fullName evidence="13">Neurotransmitter-gated ion-channel ligand-binding domain-containing protein</fullName>
    </recommendedName>
</protein>
<reference evidence="14 16" key="2">
    <citation type="journal article" date="2013" name="Nature">
        <title>Insights into bilaterian evolution from three spiralian genomes.</title>
        <authorList>
            <person name="Simakov O."/>
            <person name="Marletaz F."/>
            <person name="Cho S.J."/>
            <person name="Edsinger-Gonzales E."/>
            <person name="Havlak P."/>
            <person name="Hellsten U."/>
            <person name="Kuo D.H."/>
            <person name="Larsson T."/>
            <person name="Lv J."/>
            <person name="Arendt D."/>
            <person name="Savage R."/>
            <person name="Osoegawa K."/>
            <person name="de Jong P."/>
            <person name="Grimwood J."/>
            <person name="Chapman J.A."/>
            <person name="Shapiro H."/>
            <person name="Aerts A."/>
            <person name="Otillar R.P."/>
            <person name="Terry A.Y."/>
            <person name="Boore J.L."/>
            <person name="Grigoriev I.V."/>
            <person name="Lindberg D.R."/>
            <person name="Seaver E.C."/>
            <person name="Weisblat D.A."/>
            <person name="Putnam N.H."/>
            <person name="Rokhsar D.S."/>
        </authorList>
    </citation>
    <scope>NUCLEOTIDE SEQUENCE</scope>
    <source>
        <strain evidence="14 16">I ESC-2004</strain>
    </source>
</reference>
<dbReference type="PRINTS" id="PR00252">
    <property type="entry name" value="NRIONCHANNEL"/>
</dbReference>
<keyword evidence="5" id="KW-0770">Synapse</keyword>
<dbReference type="GO" id="GO:0022848">
    <property type="term" value="F:acetylcholine-gated monoatomic cation-selective channel activity"/>
    <property type="evidence" value="ECO:0007669"/>
    <property type="project" value="InterPro"/>
</dbReference>
<keyword evidence="6 12" id="KW-0406">Ion transport</keyword>
<evidence type="ECO:0000256" key="2">
    <source>
        <dbReference type="ARBA" id="ARBA00022475"/>
    </source>
</evidence>
<evidence type="ECO:0000256" key="1">
    <source>
        <dbReference type="ARBA" id="ARBA00022448"/>
    </source>
</evidence>
<dbReference type="InterPro" id="IPR018000">
    <property type="entry name" value="Neurotransmitter_ion_chnl_CS"/>
</dbReference>
<dbReference type="OrthoDB" id="8182187at2759"/>
<evidence type="ECO:0000256" key="3">
    <source>
        <dbReference type="ARBA" id="ARBA00022692"/>
    </source>
</evidence>
<keyword evidence="3 12" id="KW-0812">Transmembrane</keyword>
<gene>
    <name evidence="14" type="ORF">CAPTEDRAFT_213992</name>
</gene>
<dbReference type="AlphaFoldDB" id="R7TWC6"/>
<keyword evidence="16" id="KW-1185">Reference proteome</keyword>
<dbReference type="SUPFAM" id="SSF90112">
    <property type="entry name" value="Neurotransmitter-gated ion-channel transmembrane pore"/>
    <property type="match status" value="1"/>
</dbReference>
<comment type="subcellular location">
    <subcellularLocation>
        <location evidence="11">Synaptic cell membrane</location>
        <topology evidence="11">Multi-pass membrane protein</topology>
    </subcellularLocation>
</comment>
<keyword evidence="4 12" id="KW-1133">Transmembrane helix</keyword>
<dbReference type="InterPro" id="IPR002394">
    <property type="entry name" value="Nicotinic_acetylcholine_rcpt"/>
</dbReference>
<dbReference type="EMBL" id="AMQN01011915">
    <property type="status" value="NOT_ANNOTATED_CDS"/>
    <property type="molecule type" value="Genomic_DNA"/>
</dbReference>
<evidence type="ECO:0000256" key="10">
    <source>
        <dbReference type="ARBA" id="ARBA00023303"/>
    </source>
</evidence>
<evidence type="ECO:0000313" key="15">
    <source>
        <dbReference type="EnsemblMetazoa" id="CapteP213992"/>
    </source>
</evidence>
<evidence type="ECO:0000256" key="12">
    <source>
        <dbReference type="RuleBase" id="RU000687"/>
    </source>
</evidence>
<reference evidence="16" key="1">
    <citation type="submission" date="2012-12" db="EMBL/GenBank/DDBJ databases">
        <authorList>
            <person name="Hellsten U."/>
            <person name="Grimwood J."/>
            <person name="Chapman J.A."/>
            <person name="Shapiro H."/>
            <person name="Aerts A."/>
            <person name="Otillar R.P."/>
            <person name="Terry A.Y."/>
            <person name="Boore J.L."/>
            <person name="Simakov O."/>
            <person name="Marletaz F."/>
            <person name="Cho S.-J."/>
            <person name="Edsinger-Gonzales E."/>
            <person name="Havlak P."/>
            <person name="Kuo D.-H."/>
            <person name="Larsson T."/>
            <person name="Lv J."/>
            <person name="Arendt D."/>
            <person name="Savage R."/>
            <person name="Osoegawa K."/>
            <person name="de Jong P."/>
            <person name="Lindberg D.R."/>
            <person name="Seaver E.C."/>
            <person name="Weisblat D.A."/>
            <person name="Putnam N.H."/>
            <person name="Grigoriev I.V."/>
            <person name="Rokhsar D.S."/>
        </authorList>
    </citation>
    <scope>NUCLEOTIDE SEQUENCE</scope>
    <source>
        <strain evidence="16">I ESC-2004</strain>
    </source>
</reference>
<reference evidence="15" key="3">
    <citation type="submission" date="2015-06" db="UniProtKB">
        <authorList>
            <consortium name="EnsemblMetazoa"/>
        </authorList>
    </citation>
    <scope>IDENTIFICATION</scope>
</reference>
<feature type="transmembrane region" description="Helical" evidence="12">
    <location>
        <begin position="432"/>
        <end position="454"/>
    </location>
</feature>
<name>R7TWC6_CAPTE</name>
<dbReference type="InterPro" id="IPR006201">
    <property type="entry name" value="Neur_channel"/>
</dbReference>
<evidence type="ECO:0000256" key="4">
    <source>
        <dbReference type="ARBA" id="ARBA00022989"/>
    </source>
</evidence>
<evidence type="ECO:0000259" key="13">
    <source>
        <dbReference type="Pfam" id="PF02931"/>
    </source>
</evidence>
<dbReference type="OMA" id="SYTNVIM"/>
<dbReference type="HOGENOM" id="CLU_018074_0_4_1"/>
<dbReference type="Proteomes" id="UP000014760">
    <property type="component" value="Unassembled WGS sequence"/>
</dbReference>
<feature type="transmembrane region" description="Helical" evidence="12">
    <location>
        <begin position="241"/>
        <end position="260"/>
    </location>
</feature>
<keyword evidence="8" id="KW-0675">Receptor</keyword>
<evidence type="ECO:0000256" key="7">
    <source>
        <dbReference type="ARBA" id="ARBA00023136"/>
    </source>
</evidence>
<proteinExistence type="inferred from homology"/>
<dbReference type="FunFam" id="2.70.170.10:FF:000028">
    <property type="entry name" value="AcetylCholine Receptor"/>
    <property type="match status" value="1"/>
</dbReference>
<feature type="domain" description="Neurotransmitter-gated ion-channel ligand-binding" evidence="13">
    <location>
        <begin position="34"/>
        <end position="235"/>
    </location>
</feature>
<feature type="chain" id="PRO_5008787415" description="Neurotransmitter-gated ion-channel ligand-binding domain-containing protein" evidence="12">
    <location>
        <begin position="26"/>
        <end position="455"/>
    </location>
</feature>
<dbReference type="GO" id="GO:0004888">
    <property type="term" value="F:transmembrane signaling receptor activity"/>
    <property type="evidence" value="ECO:0007669"/>
    <property type="project" value="InterPro"/>
</dbReference>
<comment type="similarity">
    <text evidence="12">Belongs to the ligand-gated ion channel (TC 1.A.9) family.</text>
</comment>
<evidence type="ECO:0000313" key="14">
    <source>
        <dbReference type="EMBL" id="ELT95280.1"/>
    </source>
</evidence>
<feature type="signal peptide" evidence="12">
    <location>
        <begin position="1"/>
        <end position="25"/>
    </location>
</feature>
<evidence type="ECO:0000256" key="11">
    <source>
        <dbReference type="ARBA" id="ARBA00034099"/>
    </source>
</evidence>
<dbReference type="PANTHER" id="PTHR18945">
    <property type="entry name" value="NEUROTRANSMITTER GATED ION CHANNEL"/>
    <property type="match status" value="1"/>
</dbReference>
<accession>R7TWC6</accession>
<evidence type="ECO:0000313" key="16">
    <source>
        <dbReference type="Proteomes" id="UP000014760"/>
    </source>
</evidence>
<evidence type="ECO:0000256" key="9">
    <source>
        <dbReference type="ARBA" id="ARBA00023286"/>
    </source>
</evidence>
<evidence type="ECO:0000256" key="5">
    <source>
        <dbReference type="ARBA" id="ARBA00023018"/>
    </source>
</evidence>